<dbReference type="EMBL" id="JASCZI010030355">
    <property type="protein sequence ID" value="MED6121733.1"/>
    <property type="molecule type" value="Genomic_DNA"/>
</dbReference>
<evidence type="ECO:0000256" key="1">
    <source>
        <dbReference type="SAM" id="MobiDB-lite"/>
    </source>
</evidence>
<feature type="compositionally biased region" description="Polar residues" evidence="1">
    <location>
        <begin position="48"/>
        <end position="58"/>
    </location>
</feature>
<comment type="caution">
    <text evidence="2">The sequence shown here is derived from an EMBL/GenBank/DDBJ whole genome shotgun (WGS) entry which is preliminary data.</text>
</comment>
<evidence type="ECO:0000313" key="2">
    <source>
        <dbReference type="EMBL" id="MED6121733.1"/>
    </source>
</evidence>
<dbReference type="PANTHER" id="PTHR37695:SF1">
    <property type="entry name" value="RECOMBINATION INITIATION DEFECTS 3-RELATED"/>
    <property type="match status" value="1"/>
</dbReference>
<proteinExistence type="predicted"/>
<feature type="region of interest" description="Disordered" evidence="1">
    <location>
        <begin position="1"/>
        <end position="70"/>
    </location>
</feature>
<reference evidence="2 3" key="1">
    <citation type="journal article" date="2023" name="Plants (Basel)">
        <title>Bridging the Gap: Combining Genomics and Transcriptomics Approaches to Understand Stylosanthes scabra, an Orphan Legume from the Brazilian Caatinga.</title>
        <authorList>
            <person name="Ferreira-Neto J.R.C."/>
            <person name="da Silva M.D."/>
            <person name="Binneck E."/>
            <person name="de Melo N.F."/>
            <person name="da Silva R.H."/>
            <person name="de Melo A.L.T.M."/>
            <person name="Pandolfi V."/>
            <person name="Bustamante F.O."/>
            <person name="Brasileiro-Vidal A.C."/>
            <person name="Benko-Iseppon A.M."/>
        </authorList>
    </citation>
    <scope>NUCLEOTIDE SEQUENCE [LARGE SCALE GENOMIC DNA]</scope>
    <source>
        <tissue evidence="2">Leaves</tissue>
    </source>
</reference>
<evidence type="ECO:0000313" key="3">
    <source>
        <dbReference type="Proteomes" id="UP001341840"/>
    </source>
</evidence>
<sequence length="222" mass="25302">MFSQLSQNQSSLDEAVMNGQRGCSQEHRKSSRRNSCFPGFTNSREESQQPNLRSSSSFRPKWNSADPKNQLSEGLEHRIGIMETSLSRFAMILDSVQSDVMQVNKGTKENNLEMECIRQKLIAYDNSLQLMIKGQEEIKASIDGNLKLLSEQLCKFTSQEKLQEVSLVVSTLPQMIEASLKSLQQELHGKFNEEMQEISCNLKRFNQRDLAQSTLSTKVLYL</sequence>
<name>A0ABU6RD78_9FABA</name>
<gene>
    <name evidence="2" type="ORF">PIB30_032968</name>
</gene>
<dbReference type="PANTHER" id="PTHR37695">
    <property type="entry name" value="RECOMBINATION INITIATION DEFECTS 3-RELATED"/>
    <property type="match status" value="1"/>
</dbReference>
<keyword evidence="3" id="KW-1185">Reference proteome</keyword>
<accession>A0ABU6RD78</accession>
<dbReference type="InterPro" id="IPR034546">
    <property type="entry name" value="PAIR1"/>
</dbReference>
<dbReference type="Proteomes" id="UP001341840">
    <property type="component" value="Unassembled WGS sequence"/>
</dbReference>
<organism evidence="2 3">
    <name type="scientific">Stylosanthes scabra</name>
    <dbReference type="NCBI Taxonomy" id="79078"/>
    <lineage>
        <taxon>Eukaryota</taxon>
        <taxon>Viridiplantae</taxon>
        <taxon>Streptophyta</taxon>
        <taxon>Embryophyta</taxon>
        <taxon>Tracheophyta</taxon>
        <taxon>Spermatophyta</taxon>
        <taxon>Magnoliopsida</taxon>
        <taxon>eudicotyledons</taxon>
        <taxon>Gunneridae</taxon>
        <taxon>Pentapetalae</taxon>
        <taxon>rosids</taxon>
        <taxon>fabids</taxon>
        <taxon>Fabales</taxon>
        <taxon>Fabaceae</taxon>
        <taxon>Papilionoideae</taxon>
        <taxon>50 kb inversion clade</taxon>
        <taxon>dalbergioids sensu lato</taxon>
        <taxon>Dalbergieae</taxon>
        <taxon>Pterocarpus clade</taxon>
        <taxon>Stylosanthes</taxon>
    </lineage>
</organism>
<protein>
    <submittedName>
        <fullName evidence="2">Uncharacterized protein</fullName>
    </submittedName>
</protein>
<feature type="compositionally biased region" description="Polar residues" evidence="1">
    <location>
        <begin position="1"/>
        <end position="12"/>
    </location>
</feature>